<gene>
    <name evidence="2" type="ORF">BDY21DRAFT_336190</name>
</gene>
<name>A0A6A6P9Q4_9PEZI</name>
<organism evidence="2 3">
    <name type="scientific">Lineolata rhizophorae</name>
    <dbReference type="NCBI Taxonomy" id="578093"/>
    <lineage>
        <taxon>Eukaryota</taxon>
        <taxon>Fungi</taxon>
        <taxon>Dikarya</taxon>
        <taxon>Ascomycota</taxon>
        <taxon>Pezizomycotina</taxon>
        <taxon>Dothideomycetes</taxon>
        <taxon>Dothideomycetes incertae sedis</taxon>
        <taxon>Lineolatales</taxon>
        <taxon>Lineolataceae</taxon>
        <taxon>Lineolata</taxon>
    </lineage>
</organism>
<reference evidence="2" key="1">
    <citation type="journal article" date="2020" name="Stud. Mycol.">
        <title>101 Dothideomycetes genomes: a test case for predicting lifestyles and emergence of pathogens.</title>
        <authorList>
            <person name="Haridas S."/>
            <person name="Albert R."/>
            <person name="Binder M."/>
            <person name="Bloem J."/>
            <person name="Labutti K."/>
            <person name="Salamov A."/>
            <person name="Andreopoulos B."/>
            <person name="Baker S."/>
            <person name="Barry K."/>
            <person name="Bills G."/>
            <person name="Bluhm B."/>
            <person name="Cannon C."/>
            <person name="Castanera R."/>
            <person name="Culley D."/>
            <person name="Daum C."/>
            <person name="Ezra D."/>
            <person name="Gonzalez J."/>
            <person name="Henrissat B."/>
            <person name="Kuo A."/>
            <person name="Liang C."/>
            <person name="Lipzen A."/>
            <person name="Lutzoni F."/>
            <person name="Magnuson J."/>
            <person name="Mondo S."/>
            <person name="Nolan M."/>
            <person name="Ohm R."/>
            <person name="Pangilinan J."/>
            <person name="Park H.-J."/>
            <person name="Ramirez L."/>
            <person name="Alfaro M."/>
            <person name="Sun H."/>
            <person name="Tritt A."/>
            <person name="Yoshinaga Y."/>
            <person name="Zwiers L.-H."/>
            <person name="Turgeon B."/>
            <person name="Goodwin S."/>
            <person name="Spatafora J."/>
            <person name="Crous P."/>
            <person name="Grigoriev I."/>
        </authorList>
    </citation>
    <scope>NUCLEOTIDE SEQUENCE</scope>
    <source>
        <strain evidence="2">ATCC 16933</strain>
    </source>
</reference>
<feature type="region of interest" description="Disordered" evidence="1">
    <location>
        <begin position="40"/>
        <end position="65"/>
    </location>
</feature>
<evidence type="ECO:0000256" key="1">
    <source>
        <dbReference type="SAM" id="MobiDB-lite"/>
    </source>
</evidence>
<dbReference type="AlphaFoldDB" id="A0A6A6P9Q4"/>
<keyword evidence="3" id="KW-1185">Reference proteome</keyword>
<dbReference type="EMBL" id="MU001673">
    <property type="protein sequence ID" value="KAF2460711.1"/>
    <property type="molecule type" value="Genomic_DNA"/>
</dbReference>
<sequence>MRRYVLHFIRAATHGGYARRPGGGSKCTLDGCTNRLTQTITGPPLPPRPAAATHMPSTGGASRRF</sequence>
<protein>
    <submittedName>
        <fullName evidence="2">Uncharacterized protein</fullName>
    </submittedName>
</protein>
<dbReference type="Proteomes" id="UP000799766">
    <property type="component" value="Unassembled WGS sequence"/>
</dbReference>
<evidence type="ECO:0000313" key="3">
    <source>
        <dbReference type="Proteomes" id="UP000799766"/>
    </source>
</evidence>
<proteinExistence type="predicted"/>
<evidence type="ECO:0000313" key="2">
    <source>
        <dbReference type="EMBL" id="KAF2460711.1"/>
    </source>
</evidence>
<feature type="compositionally biased region" description="Polar residues" evidence="1">
    <location>
        <begin position="55"/>
        <end position="65"/>
    </location>
</feature>
<accession>A0A6A6P9Q4</accession>